<name>A0ACC0CVH2_9PEZI</name>
<reference evidence="1 2" key="1">
    <citation type="journal article" date="2022" name="New Phytol.">
        <title>Ecological generalism drives hyperdiversity of secondary metabolite gene clusters in xylarialean endophytes.</title>
        <authorList>
            <person name="Franco M.E.E."/>
            <person name="Wisecaver J.H."/>
            <person name="Arnold A.E."/>
            <person name="Ju Y.M."/>
            <person name="Slot J.C."/>
            <person name="Ahrendt S."/>
            <person name="Moore L.P."/>
            <person name="Eastman K.E."/>
            <person name="Scott K."/>
            <person name="Konkel Z."/>
            <person name="Mondo S.J."/>
            <person name="Kuo A."/>
            <person name="Hayes R.D."/>
            <person name="Haridas S."/>
            <person name="Andreopoulos B."/>
            <person name="Riley R."/>
            <person name="LaButti K."/>
            <person name="Pangilinan J."/>
            <person name="Lipzen A."/>
            <person name="Amirebrahimi M."/>
            <person name="Yan J."/>
            <person name="Adam C."/>
            <person name="Keymanesh K."/>
            <person name="Ng V."/>
            <person name="Louie K."/>
            <person name="Northen T."/>
            <person name="Drula E."/>
            <person name="Henrissat B."/>
            <person name="Hsieh H.M."/>
            <person name="Youens-Clark K."/>
            <person name="Lutzoni F."/>
            <person name="Miadlikowska J."/>
            <person name="Eastwood D.C."/>
            <person name="Hamelin R.C."/>
            <person name="Grigoriev I.V."/>
            <person name="U'Ren J.M."/>
        </authorList>
    </citation>
    <scope>NUCLEOTIDE SEQUENCE [LARGE SCALE GENOMIC DNA]</scope>
    <source>
        <strain evidence="1 2">ER1909</strain>
    </source>
</reference>
<organism evidence="1 2">
    <name type="scientific">Hypoxylon rubiginosum</name>
    <dbReference type="NCBI Taxonomy" id="110542"/>
    <lineage>
        <taxon>Eukaryota</taxon>
        <taxon>Fungi</taxon>
        <taxon>Dikarya</taxon>
        <taxon>Ascomycota</taxon>
        <taxon>Pezizomycotina</taxon>
        <taxon>Sordariomycetes</taxon>
        <taxon>Xylariomycetidae</taxon>
        <taxon>Xylariales</taxon>
        <taxon>Hypoxylaceae</taxon>
        <taxon>Hypoxylon</taxon>
    </lineage>
</organism>
<proteinExistence type="predicted"/>
<evidence type="ECO:0000313" key="2">
    <source>
        <dbReference type="Proteomes" id="UP001497680"/>
    </source>
</evidence>
<evidence type="ECO:0000313" key="1">
    <source>
        <dbReference type="EMBL" id="KAI6084321.1"/>
    </source>
</evidence>
<accession>A0ACC0CVH2</accession>
<protein>
    <submittedName>
        <fullName evidence="1">FAD dependent oxidoreductase</fullName>
    </submittedName>
</protein>
<dbReference type="Proteomes" id="UP001497680">
    <property type="component" value="Unassembled WGS sequence"/>
</dbReference>
<comment type="caution">
    <text evidence="1">The sequence shown here is derived from an EMBL/GenBank/DDBJ whole genome shotgun (WGS) entry which is preliminary data.</text>
</comment>
<keyword evidence="2" id="KW-1185">Reference proteome</keyword>
<gene>
    <name evidence="1" type="ORF">F4821DRAFT_243171</name>
</gene>
<sequence>MSPLTLWRDISPLGQPLRSPTRGSPHVLVVGGGVTGLISSWVLLDRGYRVTIVSSAWANDEQRLTSQIAGALWEFPPAVCGQHTDKISLAHSKHWSMTSYHIWDGIASIPALSEASGVRMMPSDFFFPEPIESDKAQVSKMTEIMASGVRGFYRGADIIDERGVDLSYGAVDAYELLAPIIDTDKAMSWLMELVESKGANLVTEAINDDLVEIEDSLLARFGADVIVNATGLQAQVLAGDESVYPIRGGLIRVINDGSDFPKVDAALTITADAAGSSNEIIFLVPRNDNILLIGGITEPHEWNLDLTMNTPIIRRMRERCEKFLPGLENARVDPEYPFAQGLRPFRGQNVRVERELRRTGSRIVHSYGHGGAGWSLSFGCAQDVAMLVDEALDGITARPMSETVFERKAAGFRRPQAERY</sequence>
<dbReference type="EMBL" id="MU394339">
    <property type="protein sequence ID" value="KAI6084321.1"/>
    <property type="molecule type" value="Genomic_DNA"/>
</dbReference>